<gene>
    <name evidence="2" type="ORF">CD32_08865</name>
</gene>
<accession>A0A0A3IKR6</accession>
<dbReference type="SUPFAM" id="SSF160631">
    <property type="entry name" value="SMI1/KNR4-like"/>
    <property type="match status" value="1"/>
</dbReference>
<dbReference type="Gene3D" id="3.40.1580.10">
    <property type="entry name" value="SMI1/KNR4-like"/>
    <property type="match status" value="1"/>
</dbReference>
<name>A0A0A3IKR6_9BACI</name>
<evidence type="ECO:0000259" key="1">
    <source>
        <dbReference type="SMART" id="SM00860"/>
    </source>
</evidence>
<dbReference type="InterPro" id="IPR018958">
    <property type="entry name" value="Knr4/Smi1-like_dom"/>
</dbReference>
<dbReference type="eggNOG" id="ENOG50332Y6">
    <property type="taxonomic scope" value="Bacteria"/>
</dbReference>
<evidence type="ECO:0000313" key="3">
    <source>
        <dbReference type="Proteomes" id="UP000030437"/>
    </source>
</evidence>
<dbReference type="AlphaFoldDB" id="A0A0A3IKR6"/>
<organism evidence="2 3">
    <name type="scientific">Lysinibacillus odysseyi 34hs-1 = NBRC 100172</name>
    <dbReference type="NCBI Taxonomy" id="1220589"/>
    <lineage>
        <taxon>Bacteria</taxon>
        <taxon>Bacillati</taxon>
        <taxon>Bacillota</taxon>
        <taxon>Bacilli</taxon>
        <taxon>Bacillales</taxon>
        <taxon>Bacillaceae</taxon>
        <taxon>Lysinibacillus</taxon>
    </lineage>
</organism>
<dbReference type="RefSeq" id="WP_036153642.1">
    <property type="nucleotide sequence ID" value="NZ_AVCX01000007.1"/>
</dbReference>
<dbReference type="SMART" id="SM00860">
    <property type="entry name" value="SMI1_KNR4"/>
    <property type="match status" value="1"/>
</dbReference>
<protein>
    <recommendedName>
        <fullName evidence="1">Knr4/Smi1-like domain-containing protein</fullName>
    </recommendedName>
</protein>
<reference evidence="2 3" key="1">
    <citation type="submission" date="2014-02" db="EMBL/GenBank/DDBJ databases">
        <title>Draft genome sequence of Lysinibacillus odysseyi NBRC 100172.</title>
        <authorList>
            <person name="Zhang F."/>
            <person name="Wang G."/>
            <person name="Zhang L."/>
        </authorList>
    </citation>
    <scope>NUCLEOTIDE SEQUENCE [LARGE SCALE GENOMIC DNA]</scope>
    <source>
        <strain evidence="2 3">NBRC 100172</strain>
    </source>
</reference>
<keyword evidence="3" id="KW-1185">Reference proteome</keyword>
<sequence>MVNVTWNVWDEPVTRETVEEVAKKLAVTFPEDYIKCAMANHGGHVNPHLFQVEEKERVFGTFLSYITEDSEYIVEVYHDYKETLPAQVVPIAFDPAGNLLCFDYKNHEDDPIVVFWEHENAAEKEMLMHEEGLTAEQAEERARENLFYVADSFTDFLGKLYE</sequence>
<dbReference type="EMBL" id="JPVP01000054">
    <property type="protein sequence ID" value="KGR85341.1"/>
    <property type="molecule type" value="Genomic_DNA"/>
</dbReference>
<dbReference type="STRING" id="1220589.CD32_08865"/>
<feature type="domain" description="Knr4/Smi1-like" evidence="1">
    <location>
        <begin position="12"/>
        <end position="159"/>
    </location>
</feature>
<dbReference type="OrthoDB" id="8657476at2"/>
<proteinExistence type="predicted"/>
<comment type="caution">
    <text evidence="2">The sequence shown here is derived from an EMBL/GenBank/DDBJ whole genome shotgun (WGS) entry which is preliminary data.</text>
</comment>
<dbReference type="Pfam" id="PF09346">
    <property type="entry name" value="SMI1_KNR4"/>
    <property type="match status" value="1"/>
</dbReference>
<dbReference type="InterPro" id="IPR037883">
    <property type="entry name" value="Knr4/Smi1-like_sf"/>
</dbReference>
<evidence type="ECO:0000313" key="2">
    <source>
        <dbReference type="EMBL" id="KGR85341.1"/>
    </source>
</evidence>
<dbReference type="Proteomes" id="UP000030437">
    <property type="component" value="Unassembled WGS sequence"/>
</dbReference>